<dbReference type="SUPFAM" id="SSF144083">
    <property type="entry name" value="Magnesium transport protein CorA, transmembrane region"/>
    <property type="match status" value="1"/>
</dbReference>
<dbReference type="EMBL" id="CALLCH030000018">
    <property type="protein sequence ID" value="CAI4218905.1"/>
    <property type="molecule type" value="Genomic_DNA"/>
</dbReference>
<evidence type="ECO:0000256" key="4">
    <source>
        <dbReference type="ARBA" id="ARBA00023136"/>
    </source>
</evidence>
<organism evidence="7 8">
    <name type="scientific">Parascedosporium putredinis</name>
    <dbReference type="NCBI Taxonomy" id="1442378"/>
    <lineage>
        <taxon>Eukaryota</taxon>
        <taxon>Fungi</taxon>
        <taxon>Dikarya</taxon>
        <taxon>Ascomycota</taxon>
        <taxon>Pezizomycotina</taxon>
        <taxon>Sordariomycetes</taxon>
        <taxon>Hypocreomycetidae</taxon>
        <taxon>Microascales</taxon>
        <taxon>Microascaceae</taxon>
        <taxon>Parascedosporium</taxon>
    </lineage>
</organism>
<accession>A0A9P1MDH8</accession>
<evidence type="ECO:0000313" key="8">
    <source>
        <dbReference type="Proteomes" id="UP000838763"/>
    </source>
</evidence>
<dbReference type="Proteomes" id="UP000838763">
    <property type="component" value="Unassembled WGS sequence"/>
</dbReference>
<dbReference type="OrthoDB" id="5428055at2759"/>
<sequence>MPSYRDYVASRSRMNPCLTTLVKHLDRESGSGYSAVVLDYPQKGGPRVERLGAAAAACISQFLRTPATIHGRILFVENIQPRTIGLLGESLDIDPVFFANHISTHFEDIEKAQPPPYLSLFPSRIVENNHLHIHCQRVIDLGSADEFSGSAYAFRTNSNVPRNVRLLPPLSGRQLGLARTCCSVLLKRFNNSWICLIIVDPPPEILVEIPNSEQPGTILGVGLHGGFEDFARPMPFSTYKTTGCNAWKKNSMMDSLLHYFRSNPPGFTPSQPSILSLGYYPMRIGLAEWMLYANLMSRYVKYYEYALHDVRGQLDGNDIADLQRWRRRSKQSLDKLALLNSFIDHWVHGEAEQQLWDTVQKDILHVHSQLAYFGQSFDQMVLAATSIARMLDSRRSILDAANIKRLSHIALVFVPLSWVASLFSMSDVYAPGSGRFWVYFATALPVLLLVLLLSDLHSEGRHAMRVPPDGWFPPSARARAPPRELRPWHGHECPFPEEVSGRNGNLHTTCAASGTQPPELTRRDGHPLGYGAN</sequence>
<evidence type="ECO:0000256" key="3">
    <source>
        <dbReference type="ARBA" id="ARBA00022989"/>
    </source>
</evidence>
<evidence type="ECO:0000256" key="2">
    <source>
        <dbReference type="ARBA" id="ARBA00022692"/>
    </source>
</evidence>
<evidence type="ECO:0000256" key="5">
    <source>
        <dbReference type="SAM" id="MobiDB-lite"/>
    </source>
</evidence>
<dbReference type="Gene3D" id="1.20.58.340">
    <property type="entry name" value="Magnesium transport protein CorA, transmembrane region"/>
    <property type="match status" value="1"/>
</dbReference>
<keyword evidence="3 6" id="KW-1133">Transmembrane helix</keyword>
<feature type="region of interest" description="Disordered" evidence="5">
    <location>
        <begin position="504"/>
        <end position="533"/>
    </location>
</feature>
<feature type="compositionally biased region" description="Polar residues" evidence="5">
    <location>
        <begin position="504"/>
        <end position="518"/>
    </location>
</feature>
<protein>
    <submittedName>
        <fullName evidence="7">Uncharacterized protein</fullName>
    </submittedName>
</protein>
<gene>
    <name evidence="7" type="ORF">PPNO1_LOCUS8477</name>
</gene>
<dbReference type="GO" id="GO:0016020">
    <property type="term" value="C:membrane"/>
    <property type="evidence" value="ECO:0007669"/>
    <property type="project" value="UniProtKB-SubCell"/>
</dbReference>
<dbReference type="AlphaFoldDB" id="A0A9P1MDH8"/>
<proteinExistence type="predicted"/>
<evidence type="ECO:0000256" key="1">
    <source>
        <dbReference type="ARBA" id="ARBA00004141"/>
    </source>
</evidence>
<feature type="transmembrane region" description="Helical" evidence="6">
    <location>
        <begin position="436"/>
        <end position="456"/>
    </location>
</feature>
<keyword evidence="8" id="KW-1185">Reference proteome</keyword>
<feature type="transmembrane region" description="Helical" evidence="6">
    <location>
        <begin position="409"/>
        <end position="430"/>
    </location>
</feature>
<name>A0A9P1MDH8_9PEZI</name>
<keyword evidence="4 6" id="KW-0472">Membrane</keyword>
<reference evidence="7" key="1">
    <citation type="submission" date="2022-11" db="EMBL/GenBank/DDBJ databases">
        <authorList>
            <person name="Scott C."/>
            <person name="Bruce N."/>
        </authorList>
    </citation>
    <scope>NUCLEOTIDE SEQUENCE</scope>
</reference>
<evidence type="ECO:0000313" key="7">
    <source>
        <dbReference type="EMBL" id="CAI4218905.1"/>
    </source>
</evidence>
<comment type="caution">
    <text evidence="7">The sequence shown here is derived from an EMBL/GenBank/DDBJ whole genome shotgun (WGS) entry which is preliminary data.</text>
</comment>
<comment type="subcellular location">
    <subcellularLocation>
        <location evidence="1">Membrane</location>
        <topology evidence="1">Multi-pass membrane protein</topology>
    </subcellularLocation>
</comment>
<dbReference type="InterPro" id="IPR045863">
    <property type="entry name" value="CorA_TM1_TM2"/>
</dbReference>
<evidence type="ECO:0000256" key="6">
    <source>
        <dbReference type="SAM" id="Phobius"/>
    </source>
</evidence>
<keyword evidence="2 6" id="KW-0812">Transmembrane</keyword>